<gene>
    <name evidence="3" type="ORF">CcaverHIS019_0402280</name>
</gene>
<dbReference type="Proteomes" id="UP001233271">
    <property type="component" value="Chromosome 4"/>
</dbReference>
<dbReference type="AlphaFoldDB" id="A0AA48L3S6"/>
<feature type="compositionally biased region" description="Low complexity" evidence="1">
    <location>
        <begin position="134"/>
        <end position="147"/>
    </location>
</feature>
<name>A0AA48L3S6_9TREE</name>
<dbReference type="KEGG" id="ccac:CcaHIS019_0402280"/>
<dbReference type="GeneID" id="85495278"/>
<evidence type="ECO:0000256" key="1">
    <source>
        <dbReference type="SAM" id="MobiDB-lite"/>
    </source>
</evidence>
<sequence>MLVSLFLAASSVAAQANVFAGGPVNDIRVSVDHVVQCEQATISWTGNSGAVDVQIGLGGYYVGTNWIAEIAAQTGSSTSWTVNQAAGAGTLIFQVTDTTGAFNYVQNIAIQSSDKSSCLTGDGSQAATTSAQISKSSESPESGSSSSDTNPPADSPTQSAGDQAPGTDQNSPSSNQAADATSTLTVDSSPARAESPLAASASVAAVSVARPAANASPSISSAGSGAQHVSVAAGVIIVGAALVATL</sequence>
<reference evidence="3" key="1">
    <citation type="journal article" date="2023" name="BMC Genomics">
        <title>Chromosome-level genome assemblies of Cutaneotrichosporon spp. (Trichosporonales, Basidiomycota) reveal imbalanced evolution between nucleotide sequences and chromosome synteny.</title>
        <authorList>
            <person name="Kobayashi Y."/>
            <person name="Kayamori A."/>
            <person name="Aoki K."/>
            <person name="Shiwa Y."/>
            <person name="Matsutani M."/>
            <person name="Fujita N."/>
            <person name="Sugita T."/>
            <person name="Iwasaki W."/>
            <person name="Tanaka N."/>
            <person name="Takashima M."/>
        </authorList>
    </citation>
    <scope>NUCLEOTIDE SEQUENCE</scope>
    <source>
        <strain evidence="3">HIS019</strain>
    </source>
</reference>
<protein>
    <submittedName>
        <fullName evidence="3">Uncharacterized protein</fullName>
    </submittedName>
</protein>
<evidence type="ECO:0000256" key="2">
    <source>
        <dbReference type="SAM" id="SignalP"/>
    </source>
</evidence>
<proteinExistence type="predicted"/>
<feature type="chain" id="PRO_5041247090" evidence="2">
    <location>
        <begin position="17"/>
        <end position="246"/>
    </location>
</feature>
<keyword evidence="2" id="KW-0732">Signal</keyword>
<keyword evidence="4" id="KW-1185">Reference proteome</keyword>
<feature type="compositionally biased region" description="Polar residues" evidence="1">
    <location>
        <begin position="115"/>
        <end position="133"/>
    </location>
</feature>
<feature type="region of interest" description="Disordered" evidence="1">
    <location>
        <begin position="115"/>
        <end position="204"/>
    </location>
</feature>
<dbReference type="RefSeq" id="XP_060456673.1">
    <property type="nucleotide sequence ID" value="XM_060600040.1"/>
</dbReference>
<feature type="compositionally biased region" description="Low complexity" evidence="1">
    <location>
        <begin position="193"/>
        <end position="204"/>
    </location>
</feature>
<evidence type="ECO:0000313" key="3">
    <source>
        <dbReference type="EMBL" id="BEI91408.1"/>
    </source>
</evidence>
<dbReference type="PANTHER" id="PTHR37487">
    <property type="entry name" value="CHROMOSOME 1, WHOLE GENOME SHOTGUN SEQUENCE"/>
    <property type="match status" value="1"/>
</dbReference>
<feature type="signal peptide" evidence="2">
    <location>
        <begin position="1"/>
        <end position="16"/>
    </location>
</feature>
<feature type="compositionally biased region" description="Polar residues" evidence="1">
    <location>
        <begin position="148"/>
        <end position="188"/>
    </location>
</feature>
<dbReference type="EMBL" id="AP028215">
    <property type="protein sequence ID" value="BEI91408.1"/>
    <property type="molecule type" value="Genomic_DNA"/>
</dbReference>
<organism evidence="3 4">
    <name type="scientific">Cutaneotrichosporon cavernicola</name>
    <dbReference type="NCBI Taxonomy" id="279322"/>
    <lineage>
        <taxon>Eukaryota</taxon>
        <taxon>Fungi</taxon>
        <taxon>Dikarya</taxon>
        <taxon>Basidiomycota</taxon>
        <taxon>Agaricomycotina</taxon>
        <taxon>Tremellomycetes</taxon>
        <taxon>Trichosporonales</taxon>
        <taxon>Trichosporonaceae</taxon>
        <taxon>Cutaneotrichosporon</taxon>
    </lineage>
</organism>
<evidence type="ECO:0000313" key="4">
    <source>
        <dbReference type="Proteomes" id="UP001233271"/>
    </source>
</evidence>
<dbReference type="PANTHER" id="PTHR37487:SF2">
    <property type="entry name" value="EXPRESSED PROTEIN"/>
    <property type="match status" value="1"/>
</dbReference>
<accession>A0AA48L3S6</accession>